<evidence type="ECO:0000256" key="3">
    <source>
        <dbReference type="PROSITE-ProRule" id="PRU10007"/>
    </source>
</evidence>
<organism evidence="7 8">
    <name type="scientific">Enteractinococcus helveticum</name>
    <dbReference type="NCBI Taxonomy" id="1837282"/>
    <lineage>
        <taxon>Bacteria</taxon>
        <taxon>Bacillati</taxon>
        <taxon>Actinomycetota</taxon>
        <taxon>Actinomycetes</taxon>
        <taxon>Micrococcales</taxon>
        <taxon>Micrococcaceae</taxon>
    </lineage>
</organism>
<reference evidence="7 8" key="1">
    <citation type="submission" date="2016-04" db="EMBL/GenBank/DDBJ databases">
        <title>First whole genome shotgun sequence of the bacterium Enteractinococcus sp. strain UASWS1574.</title>
        <authorList>
            <person name="Crovadore J."/>
            <person name="Chablais R."/>
            <person name="Lefort F."/>
        </authorList>
    </citation>
    <scope>NUCLEOTIDE SEQUENCE [LARGE SCALE GENOMIC DNA]</scope>
    <source>
        <strain evidence="7 8">UASWS1574</strain>
    </source>
</reference>
<evidence type="ECO:0000313" key="8">
    <source>
        <dbReference type="Proteomes" id="UP000078292"/>
    </source>
</evidence>
<dbReference type="EMBL" id="LXEY01000016">
    <property type="protein sequence ID" value="OAV61590.1"/>
    <property type="molecule type" value="Genomic_DNA"/>
</dbReference>
<keyword evidence="2 4" id="KW-0560">Oxidoreductase</keyword>
<dbReference type="PROSITE" id="PS00687">
    <property type="entry name" value="ALDEHYDE_DEHYDR_GLU"/>
    <property type="match status" value="1"/>
</dbReference>
<evidence type="ECO:0000313" key="7">
    <source>
        <dbReference type="EMBL" id="OAV61590.1"/>
    </source>
</evidence>
<dbReference type="InterPro" id="IPR016161">
    <property type="entry name" value="Ald_DH/histidinol_DH"/>
</dbReference>
<dbReference type="InterPro" id="IPR029510">
    <property type="entry name" value="Ald_DH_CS_GLU"/>
</dbReference>
<dbReference type="Proteomes" id="UP000078292">
    <property type="component" value="Unassembled WGS sequence"/>
</dbReference>
<dbReference type="Gene3D" id="3.40.309.10">
    <property type="entry name" value="Aldehyde Dehydrogenase, Chain A, domain 2"/>
    <property type="match status" value="1"/>
</dbReference>
<evidence type="ECO:0000259" key="6">
    <source>
        <dbReference type="Pfam" id="PF00171"/>
    </source>
</evidence>
<dbReference type="OrthoDB" id="6882680at2"/>
<evidence type="ECO:0000256" key="5">
    <source>
        <dbReference type="SAM" id="MobiDB-lite"/>
    </source>
</evidence>
<comment type="similarity">
    <text evidence="1 4">Belongs to the aldehyde dehydrogenase family.</text>
</comment>
<evidence type="ECO:0000256" key="4">
    <source>
        <dbReference type="RuleBase" id="RU003345"/>
    </source>
</evidence>
<protein>
    <submittedName>
        <fullName evidence="7">Gamma-aminobutyraldehyde dehydrogenase</fullName>
    </submittedName>
</protein>
<feature type="region of interest" description="Disordered" evidence="5">
    <location>
        <begin position="1"/>
        <end position="24"/>
    </location>
</feature>
<dbReference type="GO" id="GO:0016620">
    <property type="term" value="F:oxidoreductase activity, acting on the aldehyde or oxo group of donors, NAD or NADP as acceptor"/>
    <property type="evidence" value="ECO:0007669"/>
    <property type="project" value="InterPro"/>
</dbReference>
<feature type="domain" description="Aldehyde dehydrogenase" evidence="6">
    <location>
        <begin position="15"/>
        <end position="470"/>
    </location>
</feature>
<dbReference type="InterPro" id="IPR016160">
    <property type="entry name" value="Ald_DH_CS_CYS"/>
</dbReference>
<dbReference type="PANTHER" id="PTHR11699">
    <property type="entry name" value="ALDEHYDE DEHYDROGENASE-RELATED"/>
    <property type="match status" value="1"/>
</dbReference>
<name>A0A1B7M0L9_9MICC</name>
<dbReference type="InterPro" id="IPR016162">
    <property type="entry name" value="Ald_DH_N"/>
</dbReference>
<dbReference type="Gene3D" id="3.40.605.10">
    <property type="entry name" value="Aldehyde Dehydrogenase, Chain A, domain 1"/>
    <property type="match status" value="1"/>
</dbReference>
<comment type="caution">
    <text evidence="7">The sequence shown here is derived from an EMBL/GenBank/DDBJ whole genome shotgun (WGS) entry which is preliminary data.</text>
</comment>
<dbReference type="STRING" id="1837282.A6F49_08735"/>
<sequence length="474" mass="50149">MPQCSHFIDGQHVDPSGSETTEVVDPARGKAIVSLRLGNEKDVDTAVCAARAALPTWAAKTPQARSELLLALAEAIATDRENLEKLEAINCGKPLAVTADDVDSTIDVFRFMAGAGRTGSTIPAGDYVADTMSLVLREPIGVIGLVTPWNYPLLMGAWKISAALMAGNTVVYKPSEVTPLTSLRLAELAKDILPAGVLNLVLGTGPEVGQSLSKHPQVDMMALTGSVRAGMAVASTIASDLKRGHFELGGKAPVIICDDADLENAANTVTEAGYWNSGQECGAATRVIIHESVADEFTQLLAQKVGSYVLADPEIPGEENLGPMIYQGHYAKVMDMIGEAVERGAEIVLGGNGDDSAGFWVEPTILKVSIGDPITENEVFGPVVTIETFSDLTEAVERANAVEYGLTGSVFTADVSTALEVSKALDFGSVNVNTHLALPTEMPWSGFKHSGYGRDLSAYALDDFSRTKHIAIRH</sequence>
<keyword evidence="8" id="KW-1185">Reference proteome</keyword>
<feature type="active site" evidence="3">
    <location>
        <position position="247"/>
    </location>
</feature>
<dbReference type="InterPro" id="IPR015590">
    <property type="entry name" value="Aldehyde_DH_dom"/>
</dbReference>
<accession>A0A1B7M0L9</accession>
<dbReference type="PROSITE" id="PS00070">
    <property type="entry name" value="ALDEHYDE_DEHYDR_CYS"/>
    <property type="match status" value="1"/>
</dbReference>
<dbReference type="SUPFAM" id="SSF53720">
    <property type="entry name" value="ALDH-like"/>
    <property type="match status" value="1"/>
</dbReference>
<evidence type="ECO:0000256" key="1">
    <source>
        <dbReference type="ARBA" id="ARBA00009986"/>
    </source>
</evidence>
<dbReference type="AlphaFoldDB" id="A0A1B7M0L9"/>
<dbReference type="FunFam" id="3.40.605.10:FF:000007">
    <property type="entry name" value="NAD/NADP-dependent betaine aldehyde dehydrogenase"/>
    <property type="match status" value="1"/>
</dbReference>
<dbReference type="InterPro" id="IPR016163">
    <property type="entry name" value="Ald_DH_C"/>
</dbReference>
<evidence type="ECO:0000256" key="2">
    <source>
        <dbReference type="ARBA" id="ARBA00023002"/>
    </source>
</evidence>
<dbReference type="Pfam" id="PF00171">
    <property type="entry name" value="Aldedh"/>
    <property type="match status" value="1"/>
</dbReference>
<gene>
    <name evidence="7" type="ORF">A6F49_08735</name>
</gene>
<proteinExistence type="inferred from homology"/>